<dbReference type="Proteomes" id="UP000319817">
    <property type="component" value="Chromosome"/>
</dbReference>
<sequence>MLALKIAESPRITAHLSCRLKCEKSDDHRESAGLSELEAKRRDGYVAYVKLRPVPATVAPIWARCL</sequence>
<organism evidence="1 2">
    <name type="scientific">Stieleria marina</name>
    <dbReference type="NCBI Taxonomy" id="1930275"/>
    <lineage>
        <taxon>Bacteria</taxon>
        <taxon>Pseudomonadati</taxon>
        <taxon>Planctomycetota</taxon>
        <taxon>Planctomycetia</taxon>
        <taxon>Pirellulales</taxon>
        <taxon>Pirellulaceae</taxon>
        <taxon>Stieleria</taxon>
    </lineage>
</organism>
<accession>A0A517P2D9</accession>
<protein>
    <submittedName>
        <fullName evidence="1">Uncharacterized protein</fullName>
    </submittedName>
</protein>
<dbReference type="AlphaFoldDB" id="A0A517P2D9"/>
<proteinExistence type="predicted"/>
<name>A0A517P2D9_9BACT</name>
<dbReference type="EMBL" id="CP036526">
    <property type="protein sequence ID" value="QDT13523.1"/>
    <property type="molecule type" value="Genomic_DNA"/>
</dbReference>
<keyword evidence="2" id="KW-1185">Reference proteome</keyword>
<gene>
    <name evidence="1" type="ORF">K239x_55430</name>
</gene>
<reference evidence="1 2" key="1">
    <citation type="submission" date="2019-02" db="EMBL/GenBank/DDBJ databases">
        <title>Deep-cultivation of Planctomycetes and their phenomic and genomic characterization uncovers novel biology.</title>
        <authorList>
            <person name="Wiegand S."/>
            <person name="Jogler M."/>
            <person name="Boedeker C."/>
            <person name="Pinto D."/>
            <person name="Vollmers J."/>
            <person name="Rivas-Marin E."/>
            <person name="Kohn T."/>
            <person name="Peeters S.H."/>
            <person name="Heuer A."/>
            <person name="Rast P."/>
            <person name="Oberbeckmann S."/>
            <person name="Bunk B."/>
            <person name="Jeske O."/>
            <person name="Meyerdierks A."/>
            <person name="Storesund J.E."/>
            <person name="Kallscheuer N."/>
            <person name="Luecker S."/>
            <person name="Lage O.M."/>
            <person name="Pohl T."/>
            <person name="Merkel B.J."/>
            <person name="Hornburger P."/>
            <person name="Mueller R.-W."/>
            <person name="Bruemmer F."/>
            <person name="Labrenz M."/>
            <person name="Spormann A.M."/>
            <person name="Op den Camp H."/>
            <person name="Overmann J."/>
            <person name="Amann R."/>
            <person name="Jetten M.S.M."/>
            <person name="Mascher T."/>
            <person name="Medema M.H."/>
            <person name="Devos D.P."/>
            <person name="Kaster A.-K."/>
            <person name="Ovreas L."/>
            <person name="Rohde M."/>
            <person name="Galperin M.Y."/>
            <person name="Jogler C."/>
        </authorList>
    </citation>
    <scope>NUCLEOTIDE SEQUENCE [LARGE SCALE GENOMIC DNA]</scope>
    <source>
        <strain evidence="1 2">K23_9</strain>
    </source>
</reference>
<evidence type="ECO:0000313" key="2">
    <source>
        <dbReference type="Proteomes" id="UP000319817"/>
    </source>
</evidence>
<evidence type="ECO:0000313" key="1">
    <source>
        <dbReference type="EMBL" id="QDT13523.1"/>
    </source>
</evidence>